<dbReference type="Proteomes" id="UP001145087">
    <property type="component" value="Unassembled WGS sequence"/>
</dbReference>
<dbReference type="GO" id="GO:0005524">
    <property type="term" value="F:ATP binding"/>
    <property type="evidence" value="ECO:0007669"/>
    <property type="project" value="UniProtKB-KW"/>
</dbReference>
<keyword evidence="8" id="KW-0067">ATP-binding</keyword>
<evidence type="ECO:0000256" key="6">
    <source>
        <dbReference type="SAM" id="Phobius"/>
    </source>
</evidence>
<keyword evidence="9" id="KW-1185">Reference proteome</keyword>
<dbReference type="InterPro" id="IPR036890">
    <property type="entry name" value="HATPase_C_sf"/>
</dbReference>
<gene>
    <name evidence="8" type="ORF">OU798_03830</name>
</gene>
<keyword evidence="4" id="KW-0808">Transferase</keyword>
<evidence type="ECO:0000256" key="4">
    <source>
        <dbReference type="ARBA" id="ARBA00022679"/>
    </source>
</evidence>
<dbReference type="Pfam" id="PF07494">
    <property type="entry name" value="Reg_prop"/>
    <property type="match status" value="7"/>
</dbReference>
<dbReference type="SMART" id="SM00388">
    <property type="entry name" value="HisKA"/>
    <property type="match status" value="1"/>
</dbReference>
<accession>A0A9X3F2R6</accession>
<dbReference type="FunFam" id="3.30.565.10:FF:000006">
    <property type="entry name" value="Sensor histidine kinase WalK"/>
    <property type="match status" value="1"/>
</dbReference>
<dbReference type="Gene3D" id="1.10.287.130">
    <property type="match status" value="1"/>
</dbReference>
<feature type="domain" description="Histidine kinase" evidence="7">
    <location>
        <begin position="855"/>
        <end position="1073"/>
    </location>
</feature>
<evidence type="ECO:0000256" key="5">
    <source>
        <dbReference type="ARBA" id="ARBA00022777"/>
    </source>
</evidence>
<proteinExistence type="predicted"/>
<dbReference type="InterPro" id="IPR003661">
    <property type="entry name" value="HisK_dim/P_dom"/>
</dbReference>
<dbReference type="Gene3D" id="2.130.10.10">
    <property type="entry name" value="YVTN repeat-like/Quinoprotein amine dehydrogenase"/>
    <property type="match status" value="2"/>
</dbReference>
<keyword evidence="6" id="KW-0472">Membrane</keyword>
<keyword evidence="5" id="KW-0418">Kinase</keyword>
<dbReference type="InterPro" id="IPR005467">
    <property type="entry name" value="His_kinase_dom"/>
</dbReference>
<dbReference type="EMBL" id="JAPOHD010000007">
    <property type="protein sequence ID" value="MCY1719455.1"/>
    <property type="molecule type" value="Genomic_DNA"/>
</dbReference>
<evidence type="ECO:0000313" key="8">
    <source>
        <dbReference type="EMBL" id="MCY1719455.1"/>
    </source>
</evidence>
<protein>
    <recommendedName>
        <fullName evidence="2">histidine kinase</fullName>
        <ecNumber evidence="2">2.7.13.3</ecNumber>
    </recommendedName>
</protein>
<name>A0A9X3F2R6_9BACT</name>
<dbReference type="InterPro" id="IPR015943">
    <property type="entry name" value="WD40/YVTN_repeat-like_dom_sf"/>
</dbReference>
<dbReference type="SUPFAM" id="SSF55874">
    <property type="entry name" value="ATPase domain of HSP90 chaperone/DNA topoisomerase II/histidine kinase"/>
    <property type="match status" value="1"/>
</dbReference>
<dbReference type="SUPFAM" id="SSF47384">
    <property type="entry name" value="Homodimeric domain of signal transducing histidine kinase"/>
    <property type="match status" value="1"/>
</dbReference>
<dbReference type="PROSITE" id="PS50109">
    <property type="entry name" value="HIS_KIN"/>
    <property type="match status" value="1"/>
</dbReference>
<dbReference type="SUPFAM" id="SSF63829">
    <property type="entry name" value="Calcium-dependent phosphotriesterase"/>
    <property type="match status" value="3"/>
</dbReference>
<dbReference type="AlphaFoldDB" id="A0A9X3F2R6"/>
<dbReference type="SMART" id="SM00387">
    <property type="entry name" value="HATPase_c"/>
    <property type="match status" value="1"/>
</dbReference>
<dbReference type="EC" id="2.7.13.3" evidence="2"/>
<evidence type="ECO:0000313" key="9">
    <source>
        <dbReference type="Proteomes" id="UP001145087"/>
    </source>
</evidence>
<dbReference type="InterPro" id="IPR004358">
    <property type="entry name" value="Sig_transdc_His_kin-like_C"/>
</dbReference>
<comment type="catalytic activity">
    <reaction evidence="1">
        <text>ATP + protein L-histidine = ADP + protein N-phospho-L-histidine.</text>
        <dbReference type="EC" id="2.7.13.3"/>
    </reaction>
</comment>
<keyword evidence="3" id="KW-0597">Phosphoprotein</keyword>
<evidence type="ECO:0000256" key="1">
    <source>
        <dbReference type="ARBA" id="ARBA00000085"/>
    </source>
</evidence>
<comment type="caution">
    <text evidence="8">The sequence shown here is derived from an EMBL/GenBank/DDBJ whole genome shotgun (WGS) entry which is preliminary data.</text>
</comment>
<sequence>MQKLVTILIFNFVLLNHVYTQSYNFSNYSINDGLSQSVVNCVFQDSRGFIWMGTQSGLNRFNGETFDIFNYNPNDSFSISNNWIYAISEDTDGDLWIGTRGGLNKYLVKQNKFEHINYKTNFPHDVTSFCYDNICLNNGKILINTPPVLSLFDPQSGSFSHFQNKLEYDGAVKDVKIPLLEDKNGRIWVASTKGLSSFSFQTEEFTYYTFETKNGDLLENANVTALFNDKNGIIWAGTTTGLFKLNAKSNYFQELHFKQKEAEDYIFENTCIRSILEDKNGNLIIATEGSGLFVISPNSEKPASIQNYTSANSTLGHNIVQSLIMDRSENLWIGTLQGISKTDLKRKKFTLYRNSISPNSTNLLGNVIASLYKNDDGILWVGNWGQGLNLVNRETNEVEHFSTRETGNHSIPNDFAHVIFKDVIGLIWLGTRDGVLIYDKSNNTFVPWTIYFNKTNFPTFSNTRIYSIIQDSTKNYWIGTQNGLYKINLEKSTIEVFQKELDENHRLSANLVYCLLADSEGLIWIATVNGLQVYNPETKTIQYFSKEKNGMSDNFIVSLCEDSQGRIWIGTATYVNVYNKEDSTFMLYSQEHGVPNNRIFEIAKDKNNDIWLATGRGLCKFDEEQNTFHTFTLEDGLQSLEFNIRAAYVCDDGEILMGGMNGFNSFHPDSIFHNPYVPNLVFTAFYKTEDTIEESINLTENNAVTLDYKAHSFTIEFAALEYTNPNKNQYAYKMEGISNEWVDIGNRKFVPFSGLQPGEYYFQVKGSNNDGVWNNDAIGIRINILPPWWRSNYAYSFYILLLFIGVYGFIKMREKKLKHDKKILEKKVLERTIQIEHQNRKLEELNQTKNKLFSIIGHDLGNQFNIIVGFSDLLLSDFRKLDAAKIEYHLRNIYESSSHANHLLENLLTWARMQTKSIRYNPVVFNVNEKIEELIQFHKEALNKKRIILEFENKNGIMVKADVNMFSTVLRNLVANAIKFTHENGHIYILSSQMKDFCEIKVKDNGVGIESENLEKIFRIDSKHKTTGTKGEKGTGLGLILCKEFVEKNNGKIWVKSESGKGSEFCFTIPNGQVEVNSTVN</sequence>
<dbReference type="PANTHER" id="PTHR43547:SF2">
    <property type="entry name" value="HYBRID SIGNAL TRANSDUCTION HISTIDINE KINASE C"/>
    <property type="match status" value="1"/>
</dbReference>
<dbReference type="Pfam" id="PF07495">
    <property type="entry name" value="Y_Y_Y"/>
    <property type="match status" value="1"/>
</dbReference>
<keyword evidence="8" id="KW-0547">Nucleotide-binding</keyword>
<organism evidence="8 9">
    <name type="scientific">Draconibacterium aestuarii</name>
    <dbReference type="NCBI Taxonomy" id="2998507"/>
    <lineage>
        <taxon>Bacteria</taxon>
        <taxon>Pseudomonadati</taxon>
        <taxon>Bacteroidota</taxon>
        <taxon>Bacteroidia</taxon>
        <taxon>Marinilabiliales</taxon>
        <taxon>Prolixibacteraceae</taxon>
        <taxon>Draconibacterium</taxon>
    </lineage>
</organism>
<dbReference type="PANTHER" id="PTHR43547">
    <property type="entry name" value="TWO-COMPONENT HISTIDINE KINASE"/>
    <property type="match status" value="1"/>
</dbReference>
<dbReference type="InterPro" id="IPR011123">
    <property type="entry name" value="Y_Y_Y"/>
</dbReference>
<keyword evidence="6" id="KW-1133">Transmembrane helix</keyword>
<dbReference type="PRINTS" id="PR00344">
    <property type="entry name" value="BCTRLSENSOR"/>
</dbReference>
<dbReference type="InterPro" id="IPR036097">
    <property type="entry name" value="HisK_dim/P_sf"/>
</dbReference>
<dbReference type="RefSeq" id="WP_343331792.1">
    <property type="nucleotide sequence ID" value="NZ_JAPOHD010000007.1"/>
</dbReference>
<evidence type="ECO:0000259" key="7">
    <source>
        <dbReference type="PROSITE" id="PS50109"/>
    </source>
</evidence>
<dbReference type="Gene3D" id="2.60.40.10">
    <property type="entry name" value="Immunoglobulins"/>
    <property type="match status" value="1"/>
</dbReference>
<dbReference type="GO" id="GO:0000155">
    <property type="term" value="F:phosphorelay sensor kinase activity"/>
    <property type="evidence" value="ECO:0007669"/>
    <property type="project" value="InterPro"/>
</dbReference>
<dbReference type="InterPro" id="IPR013783">
    <property type="entry name" value="Ig-like_fold"/>
</dbReference>
<reference evidence="8" key="1">
    <citation type="submission" date="2022-11" db="EMBL/GenBank/DDBJ databases">
        <title>Marilongibacter aestuarii gen. nov., sp. nov., isolated from tidal flat sediment.</title>
        <authorList>
            <person name="Jiayan W."/>
        </authorList>
    </citation>
    <scope>NUCLEOTIDE SEQUENCE</scope>
    <source>
        <strain evidence="8">Z1-6</strain>
    </source>
</reference>
<dbReference type="Gene3D" id="3.30.565.10">
    <property type="entry name" value="Histidine kinase-like ATPase, C-terminal domain"/>
    <property type="match status" value="1"/>
</dbReference>
<evidence type="ECO:0000256" key="3">
    <source>
        <dbReference type="ARBA" id="ARBA00022553"/>
    </source>
</evidence>
<dbReference type="Pfam" id="PF02518">
    <property type="entry name" value="HATPase_c"/>
    <property type="match status" value="1"/>
</dbReference>
<evidence type="ECO:0000256" key="2">
    <source>
        <dbReference type="ARBA" id="ARBA00012438"/>
    </source>
</evidence>
<dbReference type="InterPro" id="IPR003594">
    <property type="entry name" value="HATPase_dom"/>
</dbReference>
<keyword evidence="6" id="KW-0812">Transmembrane</keyword>
<dbReference type="InterPro" id="IPR011110">
    <property type="entry name" value="Reg_prop"/>
</dbReference>
<dbReference type="CDD" id="cd00075">
    <property type="entry name" value="HATPase"/>
    <property type="match status" value="1"/>
</dbReference>
<feature type="transmembrane region" description="Helical" evidence="6">
    <location>
        <begin position="793"/>
        <end position="810"/>
    </location>
</feature>